<proteinExistence type="inferred from homology"/>
<dbReference type="GO" id="GO:0000981">
    <property type="term" value="F:DNA-binding transcription factor activity, RNA polymerase II-specific"/>
    <property type="evidence" value="ECO:0007669"/>
    <property type="project" value="TreeGrafter"/>
</dbReference>
<accession>A0A9P6CIG7</accession>
<dbReference type="PANTHER" id="PTHR11834:SF0">
    <property type="entry name" value="PROTEIN SCALLOPED"/>
    <property type="match status" value="1"/>
</dbReference>
<keyword evidence="3" id="KW-0805">Transcription regulation</keyword>
<dbReference type="OrthoDB" id="10006572at2759"/>
<organism evidence="9 10">
    <name type="scientific">Collybia nuda</name>
    <dbReference type="NCBI Taxonomy" id="64659"/>
    <lineage>
        <taxon>Eukaryota</taxon>
        <taxon>Fungi</taxon>
        <taxon>Dikarya</taxon>
        <taxon>Basidiomycota</taxon>
        <taxon>Agaricomycotina</taxon>
        <taxon>Agaricomycetes</taxon>
        <taxon>Agaricomycetidae</taxon>
        <taxon>Agaricales</taxon>
        <taxon>Tricholomatineae</taxon>
        <taxon>Clitocybaceae</taxon>
        <taxon>Collybia</taxon>
    </lineage>
</organism>
<dbReference type="PROSITE" id="PS51088">
    <property type="entry name" value="TEA_2"/>
    <property type="match status" value="1"/>
</dbReference>
<keyword evidence="10" id="KW-1185">Reference proteome</keyword>
<feature type="region of interest" description="Disordered" evidence="7">
    <location>
        <begin position="130"/>
        <end position="177"/>
    </location>
</feature>
<evidence type="ECO:0000256" key="4">
    <source>
        <dbReference type="ARBA" id="ARBA00023163"/>
    </source>
</evidence>
<evidence type="ECO:0000256" key="2">
    <source>
        <dbReference type="ARBA" id="ARBA00008421"/>
    </source>
</evidence>
<comment type="caution">
    <text evidence="9">The sequence shown here is derived from an EMBL/GenBank/DDBJ whole genome shotgun (WGS) entry which is preliminary data.</text>
</comment>
<dbReference type="InterPro" id="IPR050937">
    <property type="entry name" value="TEC1_TEAD_TF"/>
</dbReference>
<name>A0A9P6CIG7_9AGAR</name>
<dbReference type="InterPro" id="IPR038096">
    <property type="entry name" value="TEA/ATTS_sf"/>
</dbReference>
<evidence type="ECO:0000259" key="8">
    <source>
        <dbReference type="PROSITE" id="PS51088"/>
    </source>
</evidence>
<dbReference type="Pfam" id="PF01285">
    <property type="entry name" value="TEA"/>
    <property type="match status" value="1"/>
</dbReference>
<dbReference type="GO" id="GO:0000978">
    <property type="term" value="F:RNA polymerase II cis-regulatory region sequence-specific DNA binding"/>
    <property type="evidence" value="ECO:0007669"/>
    <property type="project" value="TreeGrafter"/>
</dbReference>
<protein>
    <recommendedName>
        <fullName evidence="8">TEA domain-containing protein</fullName>
    </recommendedName>
</protein>
<keyword evidence="4" id="KW-0804">Transcription</keyword>
<dbReference type="PANTHER" id="PTHR11834">
    <property type="entry name" value="TRANSCRIPTIONAL ENHANCER FACTOR TEF RELATED"/>
    <property type="match status" value="1"/>
</dbReference>
<feature type="DNA-binding region" description="TEA" evidence="6">
    <location>
        <begin position="53"/>
        <end position="127"/>
    </location>
</feature>
<feature type="region of interest" description="Disordered" evidence="7">
    <location>
        <begin position="393"/>
        <end position="425"/>
    </location>
</feature>
<dbReference type="SMART" id="SM00426">
    <property type="entry name" value="TEA"/>
    <property type="match status" value="1"/>
</dbReference>
<comment type="similarity">
    <text evidence="2">Belongs to the TEC1 family.</text>
</comment>
<dbReference type="InterPro" id="IPR000818">
    <property type="entry name" value="TEA/ATTS_dom"/>
</dbReference>
<dbReference type="Proteomes" id="UP000807353">
    <property type="component" value="Unassembled WGS sequence"/>
</dbReference>
<evidence type="ECO:0000256" key="3">
    <source>
        <dbReference type="ARBA" id="ARBA00023015"/>
    </source>
</evidence>
<dbReference type="Gene3D" id="6.10.20.40">
    <property type="entry name" value="TEA/ATTS domain"/>
    <property type="match status" value="1"/>
</dbReference>
<reference evidence="9" key="1">
    <citation type="submission" date="2020-11" db="EMBL/GenBank/DDBJ databases">
        <authorList>
            <consortium name="DOE Joint Genome Institute"/>
            <person name="Ahrendt S."/>
            <person name="Riley R."/>
            <person name="Andreopoulos W."/>
            <person name="Labutti K."/>
            <person name="Pangilinan J."/>
            <person name="Ruiz-Duenas F.J."/>
            <person name="Barrasa J.M."/>
            <person name="Sanchez-Garcia M."/>
            <person name="Camarero S."/>
            <person name="Miyauchi S."/>
            <person name="Serrano A."/>
            <person name="Linde D."/>
            <person name="Babiker R."/>
            <person name="Drula E."/>
            <person name="Ayuso-Fernandez I."/>
            <person name="Pacheco R."/>
            <person name="Padilla G."/>
            <person name="Ferreira P."/>
            <person name="Barriuso J."/>
            <person name="Kellner H."/>
            <person name="Castanera R."/>
            <person name="Alfaro M."/>
            <person name="Ramirez L."/>
            <person name="Pisabarro A.G."/>
            <person name="Kuo A."/>
            <person name="Tritt A."/>
            <person name="Lipzen A."/>
            <person name="He G."/>
            <person name="Yan M."/>
            <person name="Ng V."/>
            <person name="Cullen D."/>
            <person name="Martin F."/>
            <person name="Rosso M.-N."/>
            <person name="Henrissat B."/>
            <person name="Hibbett D."/>
            <person name="Martinez A.T."/>
            <person name="Grigoriev I.V."/>
        </authorList>
    </citation>
    <scope>NUCLEOTIDE SEQUENCE</scope>
    <source>
        <strain evidence="9">CBS 247.69</strain>
    </source>
</reference>
<sequence length="439" mass="48613">MASESIRASLRSSSSTSRIAAACDAYKSPVLQNSRTQDVFQSIVKGRKSWKTLRGGEIVWPPELEAALLEGLESYQPDDSRETRLLGRFPMRNRFISDYIFNKTGKRRTAKQVGSRLQQLRDTCGGKRLMNLLSPRRPFGPASSRSYYTHHTSRSDSDSASDSSSPPTTPKDSSFQAYNPLDSRTVIYIDILPDNSCSQGFPFDHASSFDDWSRSNVVRPSQLPRPIRSIDPTVTFLSQSPMSAQSSFTVQSAGMVVFSETTPLVSAGSAPDSNALLYSTTLVPGFWDKICASPNPTQYSITQEVIQDGPESPSFTFSAVYKFNYPSGNPHHQIHSPSSSSISDEELQITHDLQSSFNCLLPMDAPFPDIECENVESYYDFSTLDVKQGWTVRSPSQMSTDQSSVYTQSHSSGDQDDDRDSLMSPVSICFPTDLSNYVS</sequence>
<comment type="subcellular location">
    <subcellularLocation>
        <location evidence="1">Nucleus</location>
    </subcellularLocation>
</comment>
<dbReference type="GO" id="GO:0005634">
    <property type="term" value="C:nucleus"/>
    <property type="evidence" value="ECO:0007669"/>
    <property type="project" value="UniProtKB-SubCell"/>
</dbReference>
<evidence type="ECO:0000256" key="6">
    <source>
        <dbReference type="PROSITE-ProRule" id="PRU00505"/>
    </source>
</evidence>
<feature type="compositionally biased region" description="Polar residues" evidence="7">
    <location>
        <begin position="393"/>
        <end position="412"/>
    </location>
</feature>
<dbReference type="EMBL" id="MU150278">
    <property type="protein sequence ID" value="KAF9461828.1"/>
    <property type="molecule type" value="Genomic_DNA"/>
</dbReference>
<keyword evidence="5" id="KW-0539">Nucleus</keyword>
<gene>
    <name evidence="9" type="ORF">BDZ94DRAFT_789344</name>
</gene>
<evidence type="ECO:0000313" key="10">
    <source>
        <dbReference type="Proteomes" id="UP000807353"/>
    </source>
</evidence>
<evidence type="ECO:0000313" key="9">
    <source>
        <dbReference type="EMBL" id="KAF9461828.1"/>
    </source>
</evidence>
<dbReference type="AlphaFoldDB" id="A0A9P6CIG7"/>
<dbReference type="GO" id="GO:0005667">
    <property type="term" value="C:transcription regulator complex"/>
    <property type="evidence" value="ECO:0007669"/>
    <property type="project" value="TreeGrafter"/>
</dbReference>
<feature type="compositionally biased region" description="Low complexity" evidence="7">
    <location>
        <begin position="158"/>
        <end position="174"/>
    </location>
</feature>
<evidence type="ECO:0000256" key="1">
    <source>
        <dbReference type="ARBA" id="ARBA00004123"/>
    </source>
</evidence>
<feature type="domain" description="TEA" evidence="8">
    <location>
        <begin position="53"/>
        <end position="127"/>
    </location>
</feature>
<evidence type="ECO:0000256" key="5">
    <source>
        <dbReference type="ARBA" id="ARBA00023242"/>
    </source>
</evidence>
<evidence type="ECO:0000256" key="7">
    <source>
        <dbReference type="SAM" id="MobiDB-lite"/>
    </source>
</evidence>